<dbReference type="Gene3D" id="1.10.10.10">
    <property type="entry name" value="Winged helix-like DNA-binding domain superfamily/Winged helix DNA-binding domain"/>
    <property type="match status" value="1"/>
</dbReference>
<organism evidence="6">
    <name type="scientific">Alloyangia sp. H15</name>
    <dbReference type="NCBI Taxonomy" id="3029062"/>
    <lineage>
        <taxon>Bacteria</taxon>
        <taxon>Pseudomonadati</taxon>
        <taxon>Pseudomonadota</taxon>
        <taxon>Alphaproteobacteria</taxon>
        <taxon>Rhodobacterales</taxon>
        <taxon>Roseobacteraceae</taxon>
        <taxon>Alloyangia</taxon>
    </lineage>
</organism>
<keyword evidence="6" id="KW-0614">Plasmid</keyword>
<dbReference type="GO" id="GO:0003677">
    <property type="term" value="F:DNA binding"/>
    <property type="evidence" value="ECO:0007669"/>
    <property type="project" value="UniProtKB-KW"/>
</dbReference>
<sequence>MRFRGLDLNLLVALEALLDESSVSAAAARLNLSQAATSNALARLRDHFGDELLVRVGRQMVQTDRGRVLHREVAAVLRQIEARVLVPGDFDPAAQDRQVTVMAAEAVSLGFLARVGREVRRLAPRVRLVVRPLGGNPQAQLDRGEIDLLAIPLQYAAAGHPQAPLYDEPFSVICWRDARIAARPLTAEAYVGADHVLLELGPDRKTPIDRILVEQLHGQLSGSVTVSGHAAVPWHVLGTERLGTLPERTARQFAEVLPLAVRALPIAIPVNRLVLQWGRHAEGDTGLRWLRELMQRLAGDAGQGTAIYSPDR</sequence>
<dbReference type="Pfam" id="PF03466">
    <property type="entry name" value="LysR_substrate"/>
    <property type="match status" value="1"/>
</dbReference>
<evidence type="ECO:0000256" key="3">
    <source>
        <dbReference type="ARBA" id="ARBA00023125"/>
    </source>
</evidence>
<dbReference type="Pfam" id="PF00126">
    <property type="entry name" value="HTH_1"/>
    <property type="match status" value="1"/>
</dbReference>
<evidence type="ECO:0000259" key="5">
    <source>
        <dbReference type="PROSITE" id="PS50931"/>
    </source>
</evidence>
<dbReference type="InterPro" id="IPR005119">
    <property type="entry name" value="LysR_subst-bd"/>
</dbReference>
<evidence type="ECO:0000256" key="1">
    <source>
        <dbReference type="ARBA" id="ARBA00009437"/>
    </source>
</evidence>
<dbReference type="PROSITE" id="PS50931">
    <property type="entry name" value="HTH_LYSR"/>
    <property type="match status" value="1"/>
</dbReference>
<dbReference type="GO" id="GO:0003700">
    <property type="term" value="F:DNA-binding transcription factor activity"/>
    <property type="evidence" value="ECO:0007669"/>
    <property type="project" value="InterPro"/>
</dbReference>
<name>A0AAU8APW8_9RHOB</name>
<reference evidence="6" key="1">
    <citation type="submission" date="2023-02" db="EMBL/GenBank/DDBJ databases">
        <title>Description and genomic characterization of Salipiger bruguierae sp. nov., isolated from the sediment of mangrove plant Bruguiera sexangula.</title>
        <authorList>
            <person name="Long M."/>
        </authorList>
    </citation>
    <scope>NUCLEOTIDE SEQUENCE</scope>
    <source>
        <strain evidence="6">H15</strain>
        <plasmid evidence="6">unnamed1</plasmid>
    </source>
</reference>
<keyword evidence="2" id="KW-0805">Transcription regulation</keyword>
<evidence type="ECO:0000256" key="2">
    <source>
        <dbReference type="ARBA" id="ARBA00023015"/>
    </source>
</evidence>
<dbReference type="SUPFAM" id="SSF53850">
    <property type="entry name" value="Periplasmic binding protein-like II"/>
    <property type="match status" value="1"/>
</dbReference>
<dbReference type="PANTHER" id="PTHR30118:SF6">
    <property type="entry name" value="HTH-TYPE TRANSCRIPTIONAL REGULATOR LEUO"/>
    <property type="match status" value="1"/>
</dbReference>
<dbReference type="InterPro" id="IPR000847">
    <property type="entry name" value="LysR_HTH_N"/>
</dbReference>
<protein>
    <submittedName>
        <fullName evidence="6">LysR family transcriptional regulator</fullName>
    </submittedName>
</protein>
<keyword evidence="4" id="KW-0804">Transcription</keyword>
<evidence type="ECO:0000256" key="4">
    <source>
        <dbReference type="ARBA" id="ARBA00023163"/>
    </source>
</evidence>
<proteinExistence type="inferred from homology"/>
<dbReference type="InterPro" id="IPR036388">
    <property type="entry name" value="WH-like_DNA-bd_sf"/>
</dbReference>
<dbReference type="Gene3D" id="3.40.190.10">
    <property type="entry name" value="Periplasmic binding protein-like II"/>
    <property type="match status" value="2"/>
</dbReference>
<dbReference type="RefSeq" id="WP_353475945.1">
    <property type="nucleotide sequence ID" value="NZ_CP123386.1"/>
</dbReference>
<dbReference type="PRINTS" id="PR00039">
    <property type="entry name" value="HTHLYSR"/>
</dbReference>
<geneLocation type="plasmid" evidence="6">
    <name>unnamed1</name>
</geneLocation>
<dbReference type="EMBL" id="CP123386">
    <property type="protein sequence ID" value="XCC97054.1"/>
    <property type="molecule type" value="Genomic_DNA"/>
</dbReference>
<dbReference type="AlphaFoldDB" id="A0AAU8APW8"/>
<feature type="domain" description="HTH lysR-type" evidence="5">
    <location>
        <begin position="6"/>
        <end position="63"/>
    </location>
</feature>
<evidence type="ECO:0000313" key="6">
    <source>
        <dbReference type="EMBL" id="XCC97054.1"/>
    </source>
</evidence>
<dbReference type="InterPro" id="IPR050389">
    <property type="entry name" value="LysR-type_TF"/>
</dbReference>
<dbReference type="SUPFAM" id="SSF46785">
    <property type="entry name" value="Winged helix' DNA-binding domain"/>
    <property type="match status" value="1"/>
</dbReference>
<dbReference type="PANTHER" id="PTHR30118">
    <property type="entry name" value="HTH-TYPE TRANSCRIPTIONAL REGULATOR LEUO-RELATED"/>
    <property type="match status" value="1"/>
</dbReference>
<gene>
    <name evidence="6" type="ORF">PVT71_23480</name>
</gene>
<dbReference type="InterPro" id="IPR036390">
    <property type="entry name" value="WH_DNA-bd_sf"/>
</dbReference>
<keyword evidence="3" id="KW-0238">DNA-binding</keyword>
<comment type="similarity">
    <text evidence="1">Belongs to the LysR transcriptional regulatory family.</text>
</comment>
<accession>A0AAU8APW8</accession>